<dbReference type="InterPro" id="IPR017961">
    <property type="entry name" value="DNA_pol_Y-fam_little_finger"/>
</dbReference>
<comment type="subunit">
    <text evidence="4">Monomer.</text>
</comment>
<dbReference type="EC" id="2.7.7.7" evidence="4"/>
<dbReference type="Pfam" id="PF00817">
    <property type="entry name" value="IMS"/>
    <property type="match status" value="1"/>
</dbReference>
<keyword evidence="8" id="KW-1185">Reference proteome</keyword>
<dbReference type="CDD" id="cd03586">
    <property type="entry name" value="PolY_Pol_IV_kappa"/>
    <property type="match status" value="1"/>
</dbReference>
<evidence type="ECO:0000313" key="7">
    <source>
        <dbReference type="EMBL" id="TKC91256.1"/>
    </source>
</evidence>
<feature type="domain" description="UmuC" evidence="6">
    <location>
        <begin position="5"/>
        <end position="185"/>
    </location>
</feature>
<feature type="active site" evidence="4">
    <location>
        <position position="104"/>
    </location>
</feature>
<feature type="binding site" evidence="4">
    <location>
        <position position="9"/>
    </location>
    <ligand>
        <name>Mg(2+)</name>
        <dbReference type="ChEBI" id="CHEBI:18420"/>
    </ligand>
</feature>
<dbReference type="GO" id="GO:0006281">
    <property type="term" value="P:DNA repair"/>
    <property type="evidence" value="ECO:0007669"/>
    <property type="project" value="UniProtKB-UniRule"/>
</dbReference>
<keyword evidence="4 7" id="KW-0808">Transferase</keyword>
<dbReference type="InterPro" id="IPR036775">
    <property type="entry name" value="DNA_pol_Y-fam_lit_finger_sf"/>
</dbReference>
<dbReference type="Gene3D" id="3.30.1490.100">
    <property type="entry name" value="DNA polymerase, Y-family, little finger domain"/>
    <property type="match status" value="1"/>
</dbReference>
<dbReference type="EMBL" id="SSMQ01000144">
    <property type="protein sequence ID" value="TKC91256.1"/>
    <property type="molecule type" value="Genomic_DNA"/>
</dbReference>
<dbReference type="InterPro" id="IPR043128">
    <property type="entry name" value="Rev_trsase/Diguanyl_cyclase"/>
</dbReference>
<dbReference type="GO" id="GO:0003684">
    <property type="term" value="F:damaged DNA binding"/>
    <property type="evidence" value="ECO:0007669"/>
    <property type="project" value="InterPro"/>
</dbReference>
<dbReference type="GO" id="GO:0000287">
    <property type="term" value="F:magnesium ion binding"/>
    <property type="evidence" value="ECO:0007669"/>
    <property type="project" value="UniProtKB-UniRule"/>
</dbReference>
<evidence type="ECO:0000259" key="6">
    <source>
        <dbReference type="PROSITE" id="PS50173"/>
    </source>
</evidence>
<feature type="site" description="Substrate discrimination" evidence="4">
    <location>
        <position position="14"/>
    </location>
</feature>
<keyword evidence="4" id="KW-0479">Metal-binding</keyword>
<comment type="function">
    <text evidence="4">Poorly processive, error-prone DNA polymerase involved in untargeted mutagenesis. Copies undamaged DNA at stalled replication forks, which arise in vivo from mismatched or misaligned primer ends. These misaligned primers can be extended by PolIV. Exhibits no 3'-5' exonuclease (proofreading) activity. May be involved in translesional synthesis, in conjunction with the beta clamp from PolIII.</text>
</comment>
<dbReference type="GO" id="GO:0042276">
    <property type="term" value="P:error-prone translesion synthesis"/>
    <property type="evidence" value="ECO:0007669"/>
    <property type="project" value="TreeGrafter"/>
</dbReference>
<comment type="subcellular location">
    <subcellularLocation>
        <location evidence="4">Cytoplasm</location>
    </subcellularLocation>
</comment>
<keyword evidence="3 4" id="KW-0239">DNA-directed DNA polymerase</keyword>
<comment type="caution">
    <text evidence="7">The sequence shown here is derived from an EMBL/GenBank/DDBJ whole genome shotgun (WGS) entry which is preliminary data.</text>
</comment>
<keyword evidence="4" id="KW-0238">DNA-binding</keyword>
<dbReference type="Pfam" id="PF11798">
    <property type="entry name" value="IMS_HHH"/>
    <property type="match status" value="1"/>
</dbReference>
<dbReference type="PANTHER" id="PTHR11076:SF33">
    <property type="entry name" value="DNA POLYMERASE KAPPA"/>
    <property type="match status" value="1"/>
</dbReference>
<evidence type="ECO:0000256" key="2">
    <source>
        <dbReference type="ARBA" id="ARBA00022457"/>
    </source>
</evidence>
<keyword evidence="4 7" id="KW-0548">Nucleotidyltransferase</keyword>
<comment type="similarity">
    <text evidence="1 4">Belongs to the DNA polymerase type-Y family.</text>
</comment>
<evidence type="ECO:0000256" key="4">
    <source>
        <dbReference type="HAMAP-Rule" id="MF_01113"/>
    </source>
</evidence>
<dbReference type="RefSeq" id="WP_136936431.1">
    <property type="nucleotide sequence ID" value="NZ_SSMQ01000144.1"/>
</dbReference>
<dbReference type="AlphaFoldDB" id="A0A4U1ICC8"/>
<dbReference type="InterPro" id="IPR050116">
    <property type="entry name" value="DNA_polymerase-Y"/>
</dbReference>
<comment type="cofactor">
    <cofactor evidence="4">
        <name>Mg(2+)</name>
        <dbReference type="ChEBI" id="CHEBI:18420"/>
    </cofactor>
    <text evidence="4">Binds 2 magnesium ions per subunit.</text>
</comment>
<dbReference type="Gene3D" id="3.30.70.270">
    <property type="match status" value="1"/>
</dbReference>
<evidence type="ECO:0000313" key="8">
    <source>
        <dbReference type="Proteomes" id="UP000309215"/>
    </source>
</evidence>
<gene>
    <name evidence="4 7" type="primary">dinB</name>
    <name evidence="7" type="ORF">E8A74_50715</name>
</gene>
<keyword evidence="2 4" id="KW-0515">Mutator protein</keyword>
<dbReference type="InterPro" id="IPR001126">
    <property type="entry name" value="UmuC"/>
</dbReference>
<dbReference type="PROSITE" id="PS50173">
    <property type="entry name" value="UMUC"/>
    <property type="match status" value="1"/>
</dbReference>
<protein>
    <recommendedName>
        <fullName evidence="4">DNA polymerase IV</fullName>
        <shortName evidence="4">Pol IV</shortName>
        <ecNumber evidence="4">2.7.7.7</ecNumber>
    </recommendedName>
</protein>
<sequence length="417" mass="44658">MSRVVLHVDMDAFYASVEQRDDPRLRGRPVIVGGHPRRGVVLAASYEVRPFGVRSAMPMARALVLAPSAIVVPPRFSAYAEASEQIHAIFESVTPLVEPLSLDEAFLDVTASRALFGTGEAIATHIRARIAEEVRLPASAGVASSKLVAKIASDLAKPNGQRIVPHEDTTRFLAPLPVSRLWGVGPKTEEILRAQGLHTIGDVAARDPISLGVLLGKLGPHIHALATGRGDDRPVVPDREQKSLGAEDTFEEDLQGAPALAPHVHAQALRVGRRLRRAGLVARAVVLKIKLSDHTLFTRRTTLDEPTDDGAVLHRAALVLLDGLPLSRRVRLTGVSAHELSRGGGQLPLFDQGAQRSKRLNQVLDRIADRFGPAAVVPADVAGLGQGSGADDEARRKVGAARFDAPSPLSRRERGRG</sequence>
<dbReference type="Gene3D" id="3.40.1170.60">
    <property type="match status" value="1"/>
</dbReference>
<keyword evidence="4" id="KW-0227">DNA damage</keyword>
<dbReference type="Proteomes" id="UP000309215">
    <property type="component" value="Unassembled WGS sequence"/>
</dbReference>
<dbReference type="SUPFAM" id="SSF100879">
    <property type="entry name" value="Lesion bypass DNA polymerase (Y-family), little finger domain"/>
    <property type="match status" value="1"/>
</dbReference>
<dbReference type="GO" id="GO:0003887">
    <property type="term" value="F:DNA-directed DNA polymerase activity"/>
    <property type="evidence" value="ECO:0007669"/>
    <property type="project" value="UniProtKB-UniRule"/>
</dbReference>
<name>A0A4U1ICC8_9BACT</name>
<dbReference type="InterPro" id="IPR043502">
    <property type="entry name" value="DNA/RNA_pol_sf"/>
</dbReference>
<dbReference type="HAMAP" id="MF_01113">
    <property type="entry name" value="DNApol_IV"/>
    <property type="match status" value="1"/>
</dbReference>
<dbReference type="GO" id="GO:0005829">
    <property type="term" value="C:cytosol"/>
    <property type="evidence" value="ECO:0007669"/>
    <property type="project" value="TreeGrafter"/>
</dbReference>
<dbReference type="InterPro" id="IPR024728">
    <property type="entry name" value="PolY_HhH_motif"/>
</dbReference>
<dbReference type="OrthoDB" id="9808813at2"/>
<proteinExistence type="inferred from homology"/>
<dbReference type="SUPFAM" id="SSF56672">
    <property type="entry name" value="DNA/RNA polymerases"/>
    <property type="match status" value="1"/>
</dbReference>
<dbReference type="PANTHER" id="PTHR11076">
    <property type="entry name" value="DNA REPAIR POLYMERASE UMUC / TRANSFERASE FAMILY MEMBER"/>
    <property type="match status" value="1"/>
</dbReference>
<dbReference type="GO" id="GO:0006261">
    <property type="term" value="P:DNA-templated DNA replication"/>
    <property type="evidence" value="ECO:0007669"/>
    <property type="project" value="UniProtKB-UniRule"/>
</dbReference>
<dbReference type="NCBIfam" id="NF002677">
    <property type="entry name" value="PRK02406.1"/>
    <property type="match status" value="1"/>
</dbReference>
<comment type="catalytic activity">
    <reaction evidence="4">
        <text>DNA(n) + a 2'-deoxyribonucleoside 5'-triphosphate = DNA(n+1) + diphosphate</text>
        <dbReference type="Rhea" id="RHEA:22508"/>
        <dbReference type="Rhea" id="RHEA-COMP:17339"/>
        <dbReference type="Rhea" id="RHEA-COMP:17340"/>
        <dbReference type="ChEBI" id="CHEBI:33019"/>
        <dbReference type="ChEBI" id="CHEBI:61560"/>
        <dbReference type="ChEBI" id="CHEBI:173112"/>
        <dbReference type="EC" id="2.7.7.7"/>
    </reaction>
</comment>
<evidence type="ECO:0000256" key="5">
    <source>
        <dbReference type="SAM" id="MobiDB-lite"/>
    </source>
</evidence>
<feature type="binding site" evidence="4">
    <location>
        <position position="103"/>
    </location>
    <ligand>
        <name>Mg(2+)</name>
        <dbReference type="ChEBI" id="CHEBI:18420"/>
    </ligand>
</feature>
<feature type="region of interest" description="Disordered" evidence="5">
    <location>
        <begin position="382"/>
        <end position="417"/>
    </location>
</feature>
<evidence type="ECO:0000256" key="3">
    <source>
        <dbReference type="ARBA" id="ARBA00022932"/>
    </source>
</evidence>
<keyword evidence="4" id="KW-0460">Magnesium</keyword>
<dbReference type="Pfam" id="PF11799">
    <property type="entry name" value="IMS_C"/>
    <property type="match status" value="1"/>
</dbReference>
<keyword evidence="4" id="KW-0235">DNA replication</keyword>
<accession>A0A4U1ICC8</accession>
<dbReference type="Gene3D" id="1.10.150.20">
    <property type="entry name" value="5' to 3' exonuclease, C-terminal subdomain"/>
    <property type="match status" value="1"/>
</dbReference>
<organism evidence="7 8">
    <name type="scientific">Polyangium fumosum</name>
    <dbReference type="NCBI Taxonomy" id="889272"/>
    <lineage>
        <taxon>Bacteria</taxon>
        <taxon>Pseudomonadati</taxon>
        <taxon>Myxococcota</taxon>
        <taxon>Polyangia</taxon>
        <taxon>Polyangiales</taxon>
        <taxon>Polyangiaceae</taxon>
        <taxon>Polyangium</taxon>
    </lineage>
</organism>
<dbReference type="GO" id="GO:0009432">
    <property type="term" value="P:SOS response"/>
    <property type="evidence" value="ECO:0007669"/>
    <property type="project" value="TreeGrafter"/>
</dbReference>
<dbReference type="InterPro" id="IPR022880">
    <property type="entry name" value="DNApol_IV"/>
</dbReference>
<evidence type="ECO:0000256" key="1">
    <source>
        <dbReference type="ARBA" id="ARBA00010945"/>
    </source>
</evidence>
<reference evidence="7 8" key="1">
    <citation type="submission" date="2019-04" db="EMBL/GenBank/DDBJ databases">
        <authorList>
            <person name="Li Y."/>
            <person name="Wang J."/>
        </authorList>
    </citation>
    <scope>NUCLEOTIDE SEQUENCE [LARGE SCALE GENOMIC DNA]</scope>
    <source>
        <strain evidence="7 8">DSM 14668</strain>
    </source>
</reference>
<keyword evidence="4" id="KW-0234">DNA repair</keyword>
<keyword evidence="4" id="KW-0963">Cytoplasm</keyword>